<dbReference type="OrthoDB" id="4456572at2"/>
<evidence type="ECO:0000313" key="1">
    <source>
        <dbReference type="EMBL" id="KMV15271.1"/>
    </source>
</evidence>
<proteinExistence type="predicted"/>
<protein>
    <submittedName>
        <fullName evidence="1">Uncharacterized protein</fullName>
    </submittedName>
</protein>
<sequence>MADDLESTGSTPADNVSDPLPVVIAQEGEVAVSLQPEGLLVAGDPTEIEAYVERIRGVAGHAVGVIGIDKTSFGNATGLAAGAMSFLGRSAKFVQLHPESVKAIQKGQLIPGTDGFYRMMTRGADKKFISQLQWKQASLTPTRMMSLQMVAVQLALKTAIAEVEASVERVEGKVEEVLRLAHANRSGDVLGDRVTINRMVAYLDRYGSFSDADWDSIAGIGPALNRTVEQLRHHADRTLRSFDPSKPIQDRADFIVNAVDSNQLGETLSLLVVSQESLFKWQRLRLARVEATQPEHVQQVLDDARDLLARQLVEDDALFQRAREILEAVAKTEAIDGFRFWSVQGLQRSLPTLREDLDRFGKARRTHMQEWQAFNAPSARDAANAVVQRAGDTATAALGVAGDAANLAIGAASEGIDKLGGLLGRARDKSKVWRREKPDETGEST</sequence>
<evidence type="ECO:0000313" key="2">
    <source>
        <dbReference type="Proteomes" id="UP000037594"/>
    </source>
</evidence>
<gene>
    <name evidence="1" type="ORF">ACT17_26260</name>
</gene>
<accession>A0A0J8U0Z7</accession>
<comment type="caution">
    <text evidence="1">The sequence shown here is derived from an EMBL/GenBank/DDBJ whole genome shotgun (WGS) entry which is preliminary data.</text>
</comment>
<dbReference type="Proteomes" id="UP000037594">
    <property type="component" value="Unassembled WGS sequence"/>
</dbReference>
<dbReference type="AlphaFoldDB" id="A0A0J8U0Z7"/>
<dbReference type="RefSeq" id="WP_019345668.1">
    <property type="nucleotide sequence ID" value="NZ_AGSZ01000299.1"/>
</dbReference>
<name>A0A0J8U0Z7_9MYCO</name>
<reference evidence="1 2" key="1">
    <citation type="submission" date="2015-06" db="EMBL/GenBank/DDBJ databases">
        <title>Genome sequence of Mycobacterium conceptionense strain MLE.</title>
        <authorList>
            <person name="Greninger A.L."/>
            <person name="Cunningham G."/>
            <person name="Chiu C.Y."/>
            <person name="Miller S."/>
        </authorList>
    </citation>
    <scope>NUCLEOTIDE SEQUENCE [LARGE SCALE GENOMIC DNA]</scope>
    <source>
        <strain evidence="1 2">MLE</strain>
    </source>
</reference>
<organism evidence="1 2">
    <name type="scientific">Mycolicibacterium conceptionense</name>
    <dbReference type="NCBI Taxonomy" id="451644"/>
    <lineage>
        <taxon>Bacteria</taxon>
        <taxon>Bacillati</taxon>
        <taxon>Actinomycetota</taxon>
        <taxon>Actinomycetes</taxon>
        <taxon>Mycobacteriales</taxon>
        <taxon>Mycobacteriaceae</taxon>
        <taxon>Mycolicibacterium</taxon>
    </lineage>
</organism>
<dbReference type="PATRIC" id="fig|451644.5.peg.5416"/>
<dbReference type="EMBL" id="LFOD01000033">
    <property type="protein sequence ID" value="KMV15271.1"/>
    <property type="molecule type" value="Genomic_DNA"/>
</dbReference>